<dbReference type="AlphaFoldDB" id="A0A2G6KHK9"/>
<keyword evidence="1 2" id="KW-0597">Phosphoprotein</keyword>
<dbReference type="InterPro" id="IPR050595">
    <property type="entry name" value="Bact_response_regulator"/>
</dbReference>
<dbReference type="InterPro" id="IPR001789">
    <property type="entry name" value="Sig_transdc_resp-reg_receiver"/>
</dbReference>
<dbReference type="PANTHER" id="PTHR44591:SF23">
    <property type="entry name" value="CHEY SUBFAMILY"/>
    <property type="match status" value="1"/>
</dbReference>
<evidence type="ECO:0000256" key="1">
    <source>
        <dbReference type="ARBA" id="ARBA00022553"/>
    </source>
</evidence>
<name>A0A2G6KHK9_9BACT</name>
<dbReference type="EMBL" id="PDSK01000059">
    <property type="protein sequence ID" value="PIE35147.1"/>
    <property type="molecule type" value="Genomic_DNA"/>
</dbReference>
<organism evidence="4 5">
    <name type="scientific">candidate division KSB3 bacterium</name>
    <dbReference type="NCBI Taxonomy" id="2044937"/>
    <lineage>
        <taxon>Bacteria</taxon>
        <taxon>candidate division KSB3</taxon>
    </lineage>
</organism>
<gene>
    <name evidence="4" type="ORF">CSA56_05360</name>
</gene>
<evidence type="ECO:0000313" key="4">
    <source>
        <dbReference type="EMBL" id="PIE35147.1"/>
    </source>
</evidence>
<feature type="domain" description="Response regulatory" evidence="3">
    <location>
        <begin position="3"/>
        <end position="127"/>
    </location>
</feature>
<comment type="caution">
    <text evidence="4">The sequence shown here is derived from an EMBL/GenBank/DDBJ whole genome shotgun (WGS) entry which is preliminary data.</text>
</comment>
<proteinExistence type="predicted"/>
<reference evidence="4 5" key="1">
    <citation type="submission" date="2017-10" db="EMBL/GenBank/DDBJ databases">
        <title>Novel microbial diversity and functional potential in the marine mammal oral microbiome.</title>
        <authorList>
            <person name="Dudek N.K."/>
            <person name="Sun C.L."/>
            <person name="Burstein D."/>
            <person name="Kantor R.S."/>
            <person name="Aliaga Goltsman D.S."/>
            <person name="Bik E.M."/>
            <person name="Thomas B.C."/>
            <person name="Banfield J.F."/>
            <person name="Relman D.A."/>
        </authorList>
    </citation>
    <scope>NUCLEOTIDE SEQUENCE [LARGE SCALE GENOMIC DNA]</scope>
    <source>
        <strain evidence="4">DOLJORAL78_47_16</strain>
    </source>
</reference>
<dbReference type="PROSITE" id="PS50110">
    <property type="entry name" value="RESPONSE_REGULATORY"/>
    <property type="match status" value="1"/>
</dbReference>
<dbReference type="Proteomes" id="UP000230821">
    <property type="component" value="Unassembled WGS sequence"/>
</dbReference>
<dbReference type="InterPro" id="IPR011006">
    <property type="entry name" value="CheY-like_superfamily"/>
</dbReference>
<dbReference type="CDD" id="cd00156">
    <property type="entry name" value="REC"/>
    <property type="match status" value="1"/>
</dbReference>
<sequence length="131" mass="14472">MPTILVIDDNQDDREFLKIILEDAGYGVIEAPEGKSGAQLYRQHPCDLVIIDIFMPEQDGLETILELKRQFPDVRIIAVSGGGTYVFRSENSGVAMALESAKAFGAEYVIQKPVRSNHLLATVQAVVPLER</sequence>
<dbReference type="Gene3D" id="3.40.50.2300">
    <property type="match status" value="1"/>
</dbReference>
<evidence type="ECO:0000259" key="3">
    <source>
        <dbReference type="PROSITE" id="PS50110"/>
    </source>
</evidence>
<dbReference type="PANTHER" id="PTHR44591">
    <property type="entry name" value="STRESS RESPONSE REGULATOR PROTEIN 1"/>
    <property type="match status" value="1"/>
</dbReference>
<dbReference type="SUPFAM" id="SSF52172">
    <property type="entry name" value="CheY-like"/>
    <property type="match status" value="1"/>
</dbReference>
<evidence type="ECO:0000313" key="5">
    <source>
        <dbReference type="Proteomes" id="UP000230821"/>
    </source>
</evidence>
<evidence type="ECO:0000256" key="2">
    <source>
        <dbReference type="PROSITE-ProRule" id="PRU00169"/>
    </source>
</evidence>
<accession>A0A2G6KHK9</accession>
<feature type="modified residue" description="4-aspartylphosphate" evidence="2">
    <location>
        <position position="52"/>
    </location>
</feature>
<protein>
    <submittedName>
        <fullName evidence="4">Response regulator</fullName>
    </submittedName>
</protein>
<dbReference type="Pfam" id="PF00072">
    <property type="entry name" value="Response_reg"/>
    <property type="match status" value="1"/>
</dbReference>
<dbReference type="GO" id="GO:0000160">
    <property type="term" value="P:phosphorelay signal transduction system"/>
    <property type="evidence" value="ECO:0007669"/>
    <property type="project" value="InterPro"/>
</dbReference>
<dbReference type="SMART" id="SM00448">
    <property type="entry name" value="REC"/>
    <property type="match status" value="1"/>
</dbReference>